<dbReference type="InterPro" id="IPR050155">
    <property type="entry name" value="HAD-like_hydrolase_sf"/>
</dbReference>
<dbReference type="PANTHER" id="PTHR43434:SF16">
    <property type="entry name" value="BLL8046 PROTEIN"/>
    <property type="match status" value="1"/>
</dbReference>
<name>A0A1M5XTU4_9BRAD</name>
<dbReference type="SFLD" id="SFLDG01129">
    <property type="entry name" value="C1.5:_HAD__Beta-PGM__Phosphata"/>
    <property type="match status" value="1"/>
</dbReference>
<dbReference type="OrthoDB" id="9793014at2"/>
<dbReference type="Pfam" id="PF13419">
    <property type="entry name" value="HAD_2"/>
    <property type="match status" value="1"/>
</dbReference>
<sequence length="228" mass="24532">MSAAYIFDVEGTLIDCVAEILQCWGETLAAFALRVPSAHLQRLSGMDGDEMLAILAPGLDEHARKDVLKAQGERYRALYLPRVREFPGVRATFAAIKSRGGRIALATDCKDDELKRYRALMNVDDLFDAVACGDEVSKGKPDPALVELALRHLGGAPAEFATMIGDTPFDAQAARRAGASAWGTLSGGHTRSSLIDAGCSLVVSSVGDFERYLAREEPLASPVSMHEH</sequence>
<evidence type="ECO:0000313" key="2">
    <source>
        <dbReference type="Proteomes" id="UP000189796"/>
    </source>
</evidence>
<reference evidence="1 2" key="1">
    <citation type="submission" date="2016-11" db="EMBL/GenBank/DDBJ databases">
        <authorList>
            <person name="Jaros S."/>
            <person name="Januszkiewicz K."/>
            <person name="Wedrychowicz H."/>
        </authorList>
    </citation>
    <scope>NUCLEOTIDE SEQUENCE [LARGE SCALE GENOMIC DNA]</scope>
    <source>
        <strain evidence="1 2">GAS138</strain>
    </source>
</reference>
<dbReference type="SUPFAM" id="SSF56784">
    <property type="entry name" value="HAD-like"/>
    <property type="match status" value="1"/>
</dbReference>
<protein>
    <submittedName>
        <fullName evidence="1">Haloacid dehalogenase superfamily, subfamily IA, variant 1 with third motif having Dx(3-4)D or Dx(3-4)E</fullName>
    </submittedName>
</protein>
<dbReference type="InterPro" id="IPR023214">
    <property type="entry name" value="HAD_sf"/>
</dbReference>
<dbReference type="InterPro" id="IPR006439">
    <property type="entry name" value="HAD-SF_hydro_IA"/>
</dbReference>
<dbReference type="InterPro" id="IPR036412">
    <property type="entry name" value="HAD-like_sf"/>
</dbReference>
<dbReference type="PANTHER" id="PTHR43434">
    <property type="entry name" value="PHOSPHOGLYCOLATE PHOSPHATASE"/>
    <property type="match status" value="1"/>
</dbReference>
<dbReference type="EMBL" id="LT670817">
    <property type="protein sequence ID" value="SHI03245.1"/>
    <property type="molecule type" value="Genomic_DNA"/>
</dbReference>
<dbReference type="Gene3D" id="3.40.50.1000">
    <property type="entry name" value="HAD superfamily/HAD-like"/>
    <property type="match status" value="1"/>
</dbReference>
<dbReference type="RefSeq" id="WP_079605790.1">
    <property type="nucleotide sequence ID" value="NZ_LT670817.1"/>
</dbReference>
<gene>
    <name evidence="1" type="ORF">SAMN05443248_7619</name>
</gene>
<accession>A0A1M5XTU4</accession>
<dbReference type="NCBIfam" id="TIGR01549">
    <property type="entry name" value="HAD-SF-IA-v1"/>
    <property type="match status" value="1"/>
</dbReference>
<dbReference type="AlphaFoldDB" id="A0A1M5XTU4"/>
<dbReference type="Proteomes" id="UP000189796">
    <property type="component" value="Chromosome I"/>
</dbReference>
<dbReference type="GO" id="GO:0005829">
    <property type="term" value="C:cytosol"/>
    <property type="evidence" value="ECO:0007669"/>
    <property type="project" value="TreeGrafter"/>
</dbReference>
<dbReference type="InterPro" id="IPR023198">
    <property type="entry name" value="PGP-like_dom2"/>
</dbReference>
<organism evidence="1 2">
    <name type="scientific">Bradyrhizobium erythrophlei</name>
    <dbReference type="NCBI Taxonomy" id="1437360"/>
    <lineage>
        <taxon>Bacteria</taxon>
        <taxon>Pseudomonadati</taxon>
        <taxon>Pseudomonadota</taxon>
        <taxon>Alphaproteobacteria</taxon>
        <taxon>Hyphomicrobiales</taxon>
        <taxon>Nitrobacteraceae</taxon>
        <taxon>Bradyrhizobium</taxon>
    </lineage>
</organism>
<proteinExistence type="predicted"/>
<dbReference type="Gene3D" id="1.10.150.240">
    <property type="entry name" value="Putative phosphatase, domain 2"/>
    <property type="match status" value="1"/>
</dbReference>
<dbReference type="GO" id="GO:0008967">
    <property type="term" value="F:phosphoglycolate phosphatase activity"/>
    <property type="evidence" value="ECO:0007669"/>
    <property type="project" value="TreeGrafter"/>
</dbReference>
<dbReference type="SFLD" id="SFLDS00003">
    <property type="entry name" value="Haloacid_Dehalogenase"/>
    <property type="match status" value="1"/>
</dbReference>
<evidence type="ECO:0000313" key="1">
    <source>
        <dbReference type="EMBL" id="SHI03245.1"/>
    </source>
</evidence>
<dbReference type="InterPro" id="IPR041492">
    <property type="entry name" value="HAD_2"/>
</dbReference>
<dbReference type="GO" id="GO:0006281">
    <property type="term" value="P:DNA repair"/>
    <property type="evidence" value="ECO:0007669"/>
    <property type="project" value="TreeGrafter"/>
</dbReference>